<evidence type="ECO:0000256" key="1">
    <source>
        <dbReference type="SAM" id="Coils"/>
    </source>
</evidence>
<organism evidence="3 4">
    <name type="scientific">Brevundimonas mediterranea</name>
    <dbReference type="NCBI Taxonomy" id="74329"/>
    <lineage>
        <taxon>Bacteria</taxon>
        <taxon>Pseudomonadati</taxon>
        <taxon>Pseudomonadota</taxon>
        <taxon>Alphaproteobacteria</taxon>
        <taxon>Caulobacterales</taxon>
        <taxon>Caulobacteraceae</taxon>
        <taxon>Brevundimonas</taxon>
    </lineage>
</organism>
<dbReference type="KEGG" id="bmed:GYM46_14655"/>
<dbReference type="AlphaFoldDB" id="A0A6G7EL73"/>
<dbReference type="EMBL" id="UXHF01000002">
    <property type="protein sequence ID" value="VDC50114.1"/>
    <property type="molecule type" value="Genomic_DNA"/>
</dbReference>
<dbReference type="Proteomes" id="UP000501325">
    <property type="component" value="Chromosome"/>
</dbReference>
<dbReference type="Proteomes" id="UP000289220">
    <property type="component" value="Unassembled WGS sequence"/>
</dbReference>
<dbReference type="Gene3D" id="1.20.1260.80">
    <property type="match status" value="1"/>
</dbReference>
<reference evidence="2 5" key="2">
    <citation type="submission" date="2020-01" db="EMBL/GenBank/DDBJ databases">
        <authorList>
            <person name="Wang S."/>
        </authorList>
    </citation>
    <scope>NUCLEOTIDE SEQUENCE [LARGE SCALE GENOMIC DNA]</scope>
    <source>
        <strain evidence="2 5">D151-2-6</strain>
    </source>
</reference>
<keyword evidence="1" id="KW-0175">Coiled coil</keyword>
<sequence>MADEPDNLVLQIQRRVEGLLTSMETKMDRLGEDMHDLKVRMTHVGEGLAGVNRRLDRLDQRIERVETRLTLVDSPYGGVRE</sequence>
<evidence type="ECO:0000313" key="5">
    <source>
        <dbReference type="Proteomes" id="UP000501325"/>
    </source>
</evidence>
<keyword evidence="4" id="KW-1185">Reference proteome</keyword>
<gene>
    <name evidence="3" type="ORF">BREV_BREV_00192</name>
    <name evidence="2" type="ORF">GYM46_14655</name>
</gene>
<proteinExistence type="predicted"/>
<protein>
    <recommendedName>
        <fullName evidence="6">t-SNARE coiled-coil homology domain-containing protein</fullName>
    </recommendedName>
</protein>
<reference evidence="3 4" key="1">
    <citation type="submission" date="2018-11" db="EMBL/GenBank/DDBJ databases">
        <authorList>
            <person name="Peiro R."/>
            <person name="Begona"/>
            <person name="Cbmso G."/>
            <person name="Lopez M."/>
            <person name="Gonzalez S."/>
            <person name="Sacristan E."/>
            <person name="Castillo E."/>
        </authorList>
    </citation>
    <scope>NUCLEOTIDE SEQUENCE [LARGE SCALE GENOMIC DNA]</scope>
    <source>
        <strain evidence="3">Brev_genome</strain>
    </source>
</reference>
<dbReference type="RefSeq" id="WP_035311070.1">
    <property type="nucleotide sequence ID" value="NZ_CP048751.1"/>
</dbReference>
<evidence type="ECO:0000313" key="4">
    <source>
        <dbReference type="Proteomes" id="UP000289220"/>
    </source>
</evidence>
<feature type="coiled-coil region" evidence="1">
    <location>
        <begin position="20"/>
        <end position="68"/>
    </location>
</feature>
<evidence type="ECO:0008006" key="6">
    <source>
        <dbReference type="Google" id="ProtNLM"/>
    </source>
</evidence>
<accession>A0A6G7EL73</accession>
<name>A0A6G7EL73_9CAUL</name>
<evidence type="ECO:0000313" key="3">
    <source>
        <dbReference type="EMBL" id="VDC50114.1"/>
    </source>
</evidence>
<evidence type="ECO:0000313" key="2">
    <source>
        <dbReference type="EMBL" id="QIH74079.1"/>
    </source>
</evidence>
<dbReference type="EMBL" id="CP048751">
    <property type="protein sequence ID" value="QIH74079.1"/>
    <property type="molecule type" value="Genomic_DNA"/>
</dbReference>